<evidence type="ECO:0000256" key="1">
    <source>
        <dbReference type="ARBA" id="ARBA00022679"/>
    </source>
</evidence>
<organism evidence="4 5">
    <name type="scientific">Clostridium frigoris</name>
    <dbReference type="NCBI Taxonomy" id="205327"/>
    <lineage>
        <taxon>Bacteria</taxon>
        <taxon>Bacillati</taxon>
        <taxon>Bacillota</taxon>
        <taxon>Clostridia</taxon>
        <taxon>Eubacteriales</taxon>
        <taxon>Clostridiaceae</taxon>
        <taxon>Clostridium</taxon>
    </lineage>
</organism>
<dbReference type="Pfam" id="PF00793">
    <property type="entry name" value="DAHP_synth_1"/>
    <property type="match status" value="1"/>
</dbReference>
<accession>A0ABS6BX79</accession>
<dbReference type="NCBIfam" id="NF009239">
    <property type="entry name" value="PRK12595.1"/>
    <property type="match status" value="1"/>
</dbReference>
<evidence type="ECO:0000313" key="4">
    <source>
        <dbReference type="EMBL" id="MBU3161199.1"/>
    </source>
</evidence>
<protein>
    <submittedName>
        <fullName evidence="4">3-deoxy-7-phosphoheptulonate synthase</fullName>
        <ecNumber evidence="4">2.5.1.54</ecNumber>
    </submittedName>
</protein>
<evidence type="ECO:0000259" key="2">
    <source>
        <dbReference type="Pfam" id="PF00793"/>
    </source>
</evidence>
<reference evidence="4 5" key="1">
    <citation type="submission" date="2021-06" db="EMBL/GenBank/DDBJ databases">
        <title>Clostridia strains as spoilage organisms.</title>
        <authorList>
            <person name="Wambui J."/>
            <person name="Stephan R."/>
            <person name="Stevens M.J.A."/>
        </authorList>
    </citation>
    <scope>NUCLEOTIDE SEQUENCE [LARGE SCALE GENOMIC DNA]</scope>
    <source>
        <strain evidence="4 5">DSM 14204</strain>
    </source>
</reference>
<dbReference type="InterPro" id="IPR052899">
    <property type="entry name" value="Class-I_DAHP_synthase"/>
</dbReference>
<keyword evidence="5" id="KW-1185">Reference proteome</keyword>
<evidence type="ECO:0000259" key="3">
    <source>
        <dbReference type="Pfam" id="PF18152"/>
    </source>
</evidence>
<sequence length="337" mass="37210">MVIVMKANAKENQIMSIKKKLEELGFMVHVSKGENQCVLGLVGDTTTINENQIEAIECVDKVMRVQAPYKRGNRLFHPDDSIIKVDELTIGGKELAIIAGPCAVESEEQLIHIAKDVKRAGANFLRGGAYKPRTSPYSFQGMEEEGLKILLEAKKITGLPIVTEVMSVELVDKICQYADVLQIGARNMQNFDLLKEVGRCNKTVLLKRGMSATIEELLMSAEYIMSEGNEKVVLCERGIRTFETFTRNTLDLSAIPVLKKLSHLPVIVDPSHAAGKWWLIEPLAKAAIAVGADGLEIEVHYDPANALSDGPQSLKPKKFEALMDSIRVIAKTQNKIV</sequence>
<name>A0ABS6BX79_9CLOT</name>
<feature type="domain" description="DAHP synthase ferredoxin-like" evidence="3">
    <location>
        <begin position="1"/>
        <end position="66"/>
    </location>
</feature>
<dbReference type="NCBIfam" id="TIGR01361">
    <property type="entry name" value="DAHP_synth_Bsub"/>
    <property type="match status" value="1"/>
</dbReference>
<dbReference type="NCBIfam" id="NF006421">
    <property type="entry name" value="PRK08673.1"/>
    <property type="match status" value="1"/>
</dbReference>
<keyword evidence="1 4" id="KW-0808">Transferase</keyword>
<dbReference type="InterPro" id="IPR041071">
    <property type="entry name" value="DAHP_snth_FXD"/>
</dbReference>
<dbReference type="RefSeq" id="WP_216150943.1">
    <property type="nucleotide sequence ID" value="NZ_JAHLDV010000051.1"/>
</dbReference>
<dbReference type="PANTHER" id="PTHR43018">
    <property type="entry name" value="PHOSPHO-2-DEHYDRO-3-DEOXYHEPTONATE ALDOLASE"/>
    <property type="match status" value="1"/>
</dbReference>
<comment type="caution">
    <text evidence="4">The sequence shown here is derived from an EMBL/GenBank/DDBJ whole genome shotgun (WGS) entry which is preliminary data.</text>
</comment>
<dbReference type="InterPro" id="IPR006268">
    <property type="entry name" value="DAHP_syn_2"/>
</dbReference>
<dbReference type="Proteomes" id="UP000776252">
    <property type="component" value="Unassembled WGS sequence"/>
</dbReference>
<gene>
    <name evidence="4" type="primary">aroF</name>
    <name evidence="4" type="ORF">KPL37_15880</name>
</gene>
<dbReference type="PANTHER" id="PTHR43018:SF2">
    <property type="entry name" value="PHOSPHO-2-DEHYDRO-3-DEOXYHEPTONATE ALDOLASE"/>
    <property type="match status" value="1"/>
</dbReference>
<dbReference type="GO" id="GO:0003849">
    <property type="term" value="F:3-deoxy-7-phosphoheptulonate synthase activity"/>
    <property type="evidence" value="ECO:0007669"/>
    <property type="project" value="UniProtKB-EC"/>
</dbReference>
<dbReference type="Pfam" id="PF18152">
    <property type="entry name" value="DAHP_snth_FXD"/>
    <property type="match status" value="1"/>
</dbReference>
<dbReference type="InterPro" id="IPR006218">
    <property type="entry name" value="DAHP1/KDSA"/>
</dbReference>
<feature type="domain" description="DAHP synthetase I/KDSA" evidence="2">
    <location>
        <begin position="89"/>
        <end position="322"/>
    </location>
</feature>
<proteinExistence type="predicted"/>
<dbReference type="EC" id="2.5.1.54" evidence="4"/>
<evidence type="ECO:0000313" key="5">
    <source>
        <dbReference type="Proteomes" id="UP000776252"/>
    </source>
</evidence>
<dbReference type="EMBL" id="JAHLDV010000051">
    <property type="protein sequence ID" value="MBU3161199.1"/>
    <property type="molecule type" value="Genomic_DNA"/>
</dbReference>